<gene>
    <name evidence="1" type="ORF">A2478_01120</name>
</gene>
<evidence type="ECO:0000313" key="1">
    <source>
        <dbReference type="EMBL" id="OGF32636.1"/>
    </source>
</evidence>
<organism evidence="1 2">
    <name type="scientific">Candidatus Falkowbacteria bacterium RIFOXYC2_FULL_36_12</name>
    <dbReference type="NCBI Taxonomy" id="1798002"/>
    <lineage>
        <taxon>Bacteria</taxon>
        <taxon>Candidatus Falkowiibacteriota</taxon>
    </lineage>
</organism>
<accession>A0A1F5T1N5</accession>
<dbReference type="Proteomes" id="UP000179001">
    <property type="component" value="Unassembled WGS sequence"/>
</dbReference>
<sequence>MKIFGRKIKKRELLENAMGLAIILAFVVDMMVPRVVSAQAVEPQAYLFAPLIDNAQITEAVQPMFPRSGEKKPVRTIWVIATAYSSDPAQTDDTPCIPASGYDLCAAYEANGVADTIAANFLPLHTQVSLPDLYTNQTFVVRDRMNKKYGYGRIDIWMPTYKEAKDFGVQRIQMNIY</sequence>
<reference evidence="1 2" key="1">
    <citation type="journal article" date="2016" name="Nat. Commun.">
        <title>Thousands of microbial genomes shed light on interconnected biogeochemical processes in an aquifer system.</title>
        <authorList>
            <person name="Anantharaman K."/>
            <person name="Brown C.T."/>
            <person name="Hug L.A."/>
            <person name="Sharon I."/>
            <person name="Castelle C.J."/>
            <person name="Probst A.J."/>
            <person name="Thomas B.C."/>
            <person name="Singh A."/>
            <person name="Wilkins M.J."/>
            <person name="Karaoz U."/>
            <person name="Brodie E.L."/>
            <person name="Williams K.H."/>
            <person name="Hubbard S.S."/>
            <person name="Banfield J.F."/>
        </authorList>
    </citation>
    <scope>NUCLEOTIDE SEQUENCE [LARGE SCALE GENOMIC DNA]</scope>
</reference>
<evidence type="ECO:0008006" key="3">
    <source>
        <dbReference type="Google" id="ProtNLM"/>
    </source>
</evidence>
<dbReference type="AlphaFoldDB" id="A0A1F5T1N5"/>
<evidence type="ECO:0000313" key="2">
    <source>
        <dbReference type="Proteomes" id="UP000179001"/>
    </source>
</evidence>
<proteinExistence type="predicted"/>
<comment type="caution">
    <text evidence="1">The sequence shown here is derived from an EMBL/GenBank/DDBJ whole genome shotgun (WGS) entry which is preliminary data.</text>
</comment>
<dbReference type="CDD" id="cd22784">
    <property type="entry name" value="DPBB_MltA_YuiC-like"/>
    <property type="match status" value="1"/>
</dbReference>
<dbReference type="EMBL" id="MFGJ01000002">
    <property type="protein sequence ID" value="OGF32636.1"/>
    <property type="molecule type" value="Genomic_DNA"/>
</dbReference>
<protein>
    <recommendedName>
        <fullName evidence="3">3D domain-containing protein</fullName>
    </recommendedName>
</protein>
<name>A0A1F5T1N5_9BACT</name>